<evidence type="ECO:0000313" key="2">
    <source>
        <dbReference type="EMBL" id="OAY78725.1"/>
    </source>
</evidence>
<dbReference type="PANTHER" id="PTHR37238">
    <property type="entry name" value="OS05G0532500 PROTEIN"/>
    <property type="match status" value="1"/>
</dbReference>
<name>A0A199VPU3_ANACO</name>
<evidence type="ECO:0000313" key="3">
    <source>
        <dbReference type="Proteomes" id="UP000092600"/>
    </source>
</evidence>
<sequence length="448" mass="49518">MLRSTRGGKSTAKKKPLSDISNGRKPLRSRKKEKAPAGDGSDGALDLLLLVRSDLSDLINQVDKLAAETLHCKTAAKKGTQEIESFRHALSDMHSSLKSWSLRLQQAFASTSPISENQSESNLDSCPVSSAAAAGDGNVVAKNETLPDLDVIVSPSPLVSWRAGACRVGNERQLFLLTPLPTPKIRSCKYMTSSKRVVEILASKDENNPHQLPESLINPTNHVDLLQCVKAKDVTSDVLKPLVTSHFSPVRFSNQKSRRTSVLLLTPCLRTSALKPISKPSSNKEINVFEATQDNKISGHFDELLMEEVSQSLASKYKELFQFQPALNTVGARRREVDGTLEWFLSPPKTCVLMEPPNEKPLQTPPTNSRASLLRTSGWNNFESTIRTNGKKPGEETLKRELWTKFDAVSTNELNFDKTVFERTTRKGFLDMLEEVSSENASSFSVAR</sequence>
<comment type="caution">
    <text evidence="2">The sequence shown here is derived from an EMBL/GenBank/DDBJ whole genome shotgun (WGS) entry which is preliminary data.</text>
</comment>
<dbReference type="PANTHER" id="PTHR37238:SF1">
    <property type="entry name" value="OS05G0532500 PROTEIN"/>
    <property type="match status" value="1"/>
</dbReference>
<dbReference type="STRING" id="4615.A0A199VPU3"/>
<feature type="region of interest" description="Disordered" evidence="1">
    <location>
        <begin position="1"/>
        <end position="40"/>
    </location>
</feature>
<protein>
    <submittedName>
        <fullName evidence="2">Uncharacterized protein</fullName>
    </submittedName>
</protein>
<accession>A0A199VPU3</accession>
<organism evidence="2 3">
    <name type="scientific">Ananas comosus</name>
    <name type="common">Pineapple</name>
    <name type="synonym">Ananas ananas</name>
    <dbReference type="NCBI Taxonomy" id="4615"/>
    <lineage>
        <taxon>Eukaryota</taxon>
        <taxon>Viridiplantae</taxon>
        <taxon>Streptophyta</taxon>
        <taxon>Embryophyta</taxon>
        <taxon>Tracheophyta</taxon>
        <taxon>Spermatophyta</taxon>
        <taxon>Magnoliopsida</taxon>
        <taxon>Liliopsida</taxon>
        <taxon>Poales</taxon>
        <taxon>Bromeliaceae</taxon>
        <taxon>Bromelioideae</taxon>
        <taxon>Ananas</taxon>
    </lineage>
</organism>
<dbReference type="AlphaFoldDB" id="A0A199VPU3"/>
<evidence type="ECO:0000256" key="1">
    <source>
        <dbReference type="SAM" id="MobiDB-lite"/>
    </source>
</evidence>
<dbReference type="Proteomes" id="UP000092600">
    <property type="component" value="Unassembled WGS sequence"/>
</dbReference>
<reference evidence="2 3" key="1">
    <citation type="journal article" date="2016" name="DNA Res.">
        <title>The draft genome of MD-2 pineapple using hybrid error correction of long reads.</title>
        <authorList>
            <person name="Redwan R.M."/>
            <person name="Saidin A."/>
            <person name="Kumar S.V."/>
        </authorList>
    </citation>
    <scope>NUCLEOTIDE SEQUENCE [LARGE SCALE GENOMIC DNA]</scope>
    <source>
        <strain evidence="3">cv. MD2</strain>
        <tissue evidence="2">Leaf</tissue>
    </source>
</reference>
<dbReference type="EMBL" id="LSRQ01001222">
    <property type="protein sequence ID" value="OAY78725.1"/>
    <property type="molecule type" value="Genomic_DNA"/>
</dbReference>
<gene>
    <name evidence="2" type="ORF">ACMD2_02171</name>
</gene>
<proteinExistence type="predicted"/>